<dbReference type="PROSITE" id="PS00670">
    <property type="entry name" value="D_2_HYDROXYACID_DH_2"/>
    <property type="match status" value="1"/>
</dbReference>
<accession>A0A1H4AID8</accession>
<evidence type="ECO:0000313" key="7">
    <source>
        <dbReference type="EMBL" id="SEA35384.1"/>
    </source>
</evidence>
<evidence type="ECO:0000313" key="8">
    <source>
        <dbReference type="Proteomes" id="UP000198584"/>
    </source>
</evidence>
<evidence type="ECO:0000256" key="1">
    <source>
        <dbReference type="ARBA" id="ARBA00005854"/>
    </source>
</evidence>
<dbReference type="PANTHER" id="PTHR42789">
    <property type="entry name" value="D-ISOMER SPECIFIC 2-HYDROXYACID DEHYDROGENASE FAMILY PROTEIN (AFU_ORTHOLOGUE AFUA_6G10090)"/>
    <property type="match status" value="1"/>
</dbReference>
<evidence type="ECO:0000256" key="2">
    <source>
        <dbReference type="ARBA" id="ARBA00023002"/>
    </source>
</evidence>
<keyword evidence="3" id="KW-0520">NAD</keyword>
<dbReference type="Pfam" id="PF00389">
    <property type="entry name" value="2-Hacid_dh"/>
    <property type="match status" value="1"/>
</dbReference>
<reference evidence="7 8" key="1">
    <citation type="submission" date="2016-10" db="EMBL/GenBank/DDBJ databases">
        <authorList>
            <person name="de Groot N.N."/>
        </authorList>
    </citation>
    <scope>NUCLEOTIDE SEQUENCE [LARGE SCALE GENOMIC DNA]</scope>
    <source>
        <strain evidence="7 8">CCM7597</strain>
    </source>
</reference>
<dbReference type="PANTHER" id="PTHR42789:SF1">
    <property type="entry name" value="D-ISOMER SPECIFIC 2-HYDROXYACID DEHYDROGENASE FAMILY PROTEIN (AFU_ORTHOLOGUE AFUA_6G10090)"/>
    <property type="match status" value="1"/>
</dbReference>
<dbReference type="InterPro" id="IPR036291">
    <property type="entry name" value="NAD(P)-bd_dom_sf"/>
</dbReference>
<dbReference type="CDD" id="cd12175">
    <property type="entry name" value="2-Hacid_dh_11"/>
    <property type="match status" value="1"/>
</dbReference>
<dbReference type="GO" id="GO:0051287">
    <property type="term" value="F:NAD binding"/>
    <property type="evidence" value="ECO:0007669"/>
    <property type="project" value="InterPro"/>
</dbReference>
<keyword evidence="2 4" id="KW-0560">Oxidoreductase</keyword>
<proteinExistence type="inferred from homology"/>
<dbReference type="SUPFAM" id="SSF51735">
    <property type="entry name" value="NAD(P)-binding Rossmann-fold domains"/>
    <property type="match status" value="1"/>
</dbReference>
<organism evidence="7 8">
    <name type="scientific">Thalassobacillus cyri</name>
    <dbReference type="NCBI Taxonomy" id="571932"/>
    <lineage>
        <taxon>Bacteria</taxon>
        <taxon>Bacillati</taxon>
        <taxon>Bacillota</taxon>
        <taxon>Bacilli</taxon>
        <taxon>Bacillales</taxon>
        <taxon>Bacillaceae</taxon>
        <taxon>Thalassobacillus</taxon>
    </lineage>
</organism>
<dbReference type="Gene3D" id="3.40.50.720">
    <property type="entry name" value="NAD(P)-binding Rossmann-like Domain"/>
    <property type="match status" value="2"/>
</dbReference>
<keyword evidence="8" id="KW-1185">Reference proteome</keyword>
<dbReference type="Pfam" id="PF02826">
    <property type="entry name" value="2-Hacid_dh_C"/>
    <property type="match status" value="1"/>
</dbReference>
<dbReference type="AlphaFoldDB" id="A0A1H4AID8"/>
<gene>
    <name evidence="7" type="ORF">SAMN05421743_10499</name>
</gene>
<sequence>MGNKKILYFDRTTEEFKAILLGHKPSGFDLYFWHEMDDNERERILPEVDYLLAATHKTGEEIFSKAANAKFFQKTGIGVDHIDLSSADTYGFPVSNTPGANATGVAELTILMILALYRKLPLMNRTTKSGKWEMWEHRPTSFEVEGKTHGLIGFGNIGRQTAKRSHAFGANIIYYDAFQAASEHEEALDAKFLSLEEVLTQSDIISLHIPLLPETKGLIGKQELELMKQHAILVNVARGGIVQEDALYQALKERKIAGAGIDVWEQEPPQVNNPLFDLENVIATPHIGAGTRDTLNRVLKTAFQNILRVEKGQSPEFVVNNVKQPRERKVSTE</sequence>
<dbReference type="STRING" id="571932.SAMN05421743_10499"/>
<dbReference type="InterPro" id="IPR050857">
    <property type="entry name" value="D-2-hydroxyacid_DH"/>
</dbReference>
<dbReference type="SUPFAM" id="SSF52283">
    <property type="entry name" value="Formate/glycerate dehydrogenase catalytic domain-like"/>
    <property type="match status" value="1"/>
</dbReference>
<dbReference type="FunFam" id="3.40.50.720:FF:000203">
    <property type="entry name" value="D-3-phosphoglycerate dehydrogenase (SerA)"/>
    <property type="match status" value="1"/>
</dbReference>
<dbReference type="InterPro" id="IPR006140">
    <property type="entry name" value="D-isomer_DH_NAD-bd"/>
</dbReference>
<feature type="domain" description="D-isomer specific 2-hydroxyacid dehydrogenase NAD-binding" evidence="6">
    <location>
        <begin position="111"/>
        <end position="288"/>
    </location>
</feature>
<name>A0A1H4AID8_9BACI</name>
<dbReference type="InterPro" id="IPR029753">
    <property type="entry name" value="D-isomer_DH_CS"/>
</dbReference>
<dbReference type="Proteomes" id="UP000198584">
    <property type="component" value="Unassembled WGS sequence"/>
</dbReference>
<dbReference type="EMBL" id="FNQR01000004">
    <property type="protein sequence ID" value="SEA35384.1"/>
    <property type="molecule type" value="Genomic_DNA"/>
</dbReference>
<evidence type="ECO:0000256" key="4">
    <source>
        <dbReference type="RuleBase" id="RU003719"/>
    </source>
</evidence>
<dbReference type="GO" id="GO:0016616">
    <property type="term" value="F:oxidoreductase activity, acting on the CH-OH group of donors, NAD or NADP as acceptor"/>
    <property type="evidence" value="ECO:0007669"/>
    <property type="project" value="InterPro"/>
</dbReference>
<protein>
    <submittedName>
        <fullName evidence="7">D-3-phosphoglycerate dehydrogenase</fullName>
    </submittedName>
</protein>
<dbReference type="OrthoDB" id="9805416at2"/>
<dbReference type="InterPro" id="IPR006139">
    <property type="entry name" value="D-isomer_2_OHA_DH_cat_dom"/>
</dbReference>
<evidence type="ECO:0000259" key="5">
    <source>
        <dbReference type="Pfam" id="PF00389"/>
    </source>
</evidence>
<evidence type="ECO:0000259" key="6">
    <source>
        <dbReference type="Pfam" id="PF02826"/>
    </source>
</evidence>
<dbReference type="RefSeq" id="WP_093043614.1">
    <property type="nucleotide sequence ID" value="NZ_FNQR01000004.1"/>
</dbReference>
<comment type="similarity">
    <text evidence="1 4">Belongs to the D-isomer specific 2-hydroxyacid dehydrogenase family.</text>
</comment>
<feature type="domain" description="D-isomer specific 2-hydroxyacid dehydrogenase catalytic" evidence="5">
    <location>
        <begin position="22"/>
        <end position="320"/>
    </location>
</feature>
<evidence type="ECO:0000256" key="3">
    <source>
        <dbReference type="ARBA" id="ARBA00023027"/>
    </source>
</evidence>